<keyword evidence="2" id="KW-0313">Glucose metabolism</keyword>
<dbReference type="InterPro" id="IPR015943">
    <property type="entry name" value="WD40/YVTN_repeat-like_dom_sf"/>
</dbReference>
<name>A0A3M4S1T6_9PSED</name>
<dbReference type="GO" id="GO:0005829">
    <property type="term" value="C:cytosol"/>
    <property type="evidence" value="ECO:0007669"/>
    <property type="project" value="TreeGrafter"/>
</dbReference>
<evidence type="ECO:0000256" key="2">
    <source>
        <dbReference type="ARBA" id="ARBA00022526"/>
    </source>
</evidence>
<dbReference type="InterPro" id="IPR050282">
    <property type="entry name" value="Cycloisomerase_2"/>
</dbReference>
<sequence length="453" mass="48971">MDSSLAGGGSASSWRGLSGNESRLTFLCGLFITQLLLSEYGHRMTDHIGIYTATRHTAHITRLVPRIHPTTIKRFTMRKVLLLAAAVGCSFGLPVQASTFAYISSPTDGLISQYRLDEQSGVLSLVEQTKAGDQVNPMAISPDGKALFAALRSKPYQVLSFSIEAATGHLKPLSQAPLAESLAYLSTDRSGRFLFGASYGADLLSVQPIDAQHRPSDSIETYKTGMHAHSVRTDPSNRFVYAGNLGVDRVLQYRLEPKDGKLVPIGEGFVAVPDNTGPRHLAFSPDGRFLYVVGEMSGTVTAFSINEKSGALKQVSQADGIPARLKLAPGQARDARNNDLKDDPTPRIWAADIRLAPDGKWLFISERTTSSVSVFKVDPAKGNVTFVENYPVEEKQPRNIVVSPNGRWLLVSGEKSDKVGSYAIGANGALKRVSEAPSGKGALWIEMLSQPDK</sequence>
<keyword evidence="3" id="KW-0472">Membrane</keyword>
<keyword evidence="2" id="KW-0119">Carbohydrate metabolism</keyword>
<protein>
    <submittedName>
        <fullName evidence="4">Putative lactonase protein</fullName>
    </submittedName>
</protein>
<dbReference type="EMBL" id="RBRQ01000192">
    <property type="protein sequence ID" value="RMR08849.1"/>
    <property type="molecule type" value="Genomic_DNA"/>
</dbReference>
<dbReference type="GO" id="GO:0017057">
    <property type="term" value="F:6-phosphogluconolactonase activity"/>
    <property type="evidence" value="ECO:0007669"/>
    <property type="project" value="TreeGrafter"/>
</dbReference>
<dbReference type="GO" id="GO:0006006">
    <property type="term" value="P:glucose metabolic process"/>
    <property type="evidence" value="ECO:0007669"/>
    <property type="project" value="UniProtKB-KW"/>
</dbReference>
<evidence type="ECO:0000313" key="5">
    <source>
        <dbReference type="Proteomes" id="UP000276615"/>
    </source>
</evidence>
<dbReference type="InterPro" id="IPR011045">
    <property type="entry name" value="N2O_reductase_N"/>
</dbReference>
<dbReference type="SUPFAM" id="SSF50974">
    <property type="entry name" value="Nitrous oxide reductase, N-terminal domain"/>
    <property type="match status" value="2"/>
</dbReference>
<dbReference type="PANTHER" id="PTHR30344:SF1">
    <property type="entry name" value="6-PHOSPHOGLUCONOLACTONASE"/>
    <property type="match status" value="1"/>
</dbReference>
<dbReference type="Pfam" id="PF10282">
    <property type="entry name" value="Lactonase"/>
    <property type="match status" value="1"/>
</dbReference>
<organism evidence="4 5">
    <name type="scientific">Pseudomonas syringae pv. primulae</name>
    <dbReference type="NCBI Taxonomy" id="251707"/>
    <lineage>
        <taxon>Bacteria</taxon>
        <taxon>Pseudomonadati</taxon>
        <taxon>Pseudomonadota</taxon>
        <taxon>Gammaproteobacteria</taxon>
        <taxon>Pseudomonadales</taxon>
        <taxon>Pseudomonadaceae</taxon>
        <taxon>Pseudomonas</taxon>
    </lineage>
</organism>
<accession>A0A3M4S1T6</accession>
<comment type="caution">
    <text evidence="4">The sequence shown here is derived from an EMBL/GenBank/DDBJ whole genome shotgun (WGS) entry which is preliminary data.</text>
</comment>
<reference evidence="4 5" key="1">
    <citation type="submission" date="2018-08" db="EMBL/GenBank/DDBJ databases">
        <title>Recombination of ecologically and evolutionarily significant loci maintains genetic cohesion in the Pseudomonas syringae species complex.</title>
        <authorList>
            <person name="Dillon M."/>
            <person name="Thakur S."/>
            <person name="Almeida R.N.D."/>
            <person name="Weir B.S."/>
            <person name="Guttman D.S."/>
        </authorList>
    </citation>
    <scope>NUCLEOTIDE SEQUENCE [LARGE SCALE GENOMIC DNA]</scope>
    <source>
        <strain evidence="4 5">ICMP 8670</strain>
    </source>
</reference>
<dbReference type="Gene3D" id="2.130.10.10">
    <property type="entry name" value="YVTN repeat-like/Quinoprotein amine dehydrogenase"/>
    <property type="match status" value="1"/>
</dbReference>
<comment type="similarity">
    <text evidence="1">Belongs to the cycloisomerase 2 family.</text>
</comment>
<dbReference type="InterPro" id="IPR019405">
    <property type="entry name" value="Lactonase_7-beta_prop"/>
</dbReference>
<dbReference type="Proteomes" id="UP000276615">
    <property type="component" value="Unassembled WGS sequence"/>
</dbReference>
<dbReference type="PANTHER" id="PTHR30344">
    <property type="entry name" value="6-PHOSPHOGLUCONOLACTONASE-RELATED"/>
    <property type="match status" value="1"/>
</dbReference>
<keyword evidence="3" id="KW-0812">Transmembrane</keyword>
<evidence type="ECO:0000313" key="4">
    <source>
        <dbReference type="EMBL" id="RMR08849.1"/>
    </source>
</evidence>
<proteinExistence type="inferred from homology"/>
<evidence type="ECO:0000256" key="1">
    <source>
        <dbReference type="ARBA" id="ARBA00005564"/>
    </source>
</evidence>
<dbReference type="AlphaFoldDB" id="A0A3M4S1T6"/>
<feature type="transmembrane region" description="Helical" evidence="3">
    <location>
        <begin position="80"/>
        <end position="103"/>
    </location>
</feature>
<keyword evidence="3" id="KW-1133">Transmembrane helix</keyword>
<gene>
    <name evidence="4" type="ORF">ALP92_100188</name>
</gene>
<evidence type="ECO:0000256" key="3">
    <source>
        <dbReference type="SAM" id="Phobius"/>
    </source>
</evidence>